<evidence type="ECO:0000313" key="3">
    <source>
        <dbReference type="Proteomes" id="UP000469558"/>
    </source>
</evidence>
<dbReference type="GO" id="GO:0016491">
    <property type="term" value="F:oxidoreductase activity"/>
    <property type="evidence" value="ECO:0007669"/>
    <property type="project" value="UniProtKB-KW"/>
</dbReference>
<sequence length="444" mass="51184">MASAYKIHLTVNDTGIVPNKPQTDEAAFKISELLQENHDKHHAYWGRIGFHNHIVHHLLTLYGVGAPASIIEQRYKENAPDMRPVMDKDDIPIENLYNLETFNKCLGIEKYYHSFLLFFQKEMEEKGWEKVLQEYVFAGDERADDLMGRLYDGFLHPLIHLGFGIEFNQPVIMCEGLAQAATHWNWTGKFLQSAEEAAKSNPNPTSKSMVELHDEIYADKKLSTAADWNDDNKVRDGILVRAPGEMMRIARQWIVTPENLEQKTAEMINSVIYFTAAAQRPPKQIRFDFYFMHCLNASIFFPTLNKLSWLSTANKVRLLQWKGHLDLAMYASRRSPPLLLEEIATYVPAKLERGDAEWPGIFRRLEEFKDDGHAIKLGRAVRNGELVAGKYGDVEWERIKGFMWEKIGNMVIDSVEDEGVTWVRSAGFDEAWVDYKDRPRQTSI</sequence>
<reference evidence="2 3" key="1">
    <citation type="submission" date="2018-05" db="EMBL/GenBank/DDBJ databases">
        <title>Genome sequencing and assembly of the regulated plant pathogen Lachnellula willkommii and related sister species for the development of diagnostic species identification markers.</title>
        <authorList>
            <person name="Giroux E."/>
            <person name="Bilodeau G."/>
        </authorList>
    </citation>
    <scope>NUCLEOTIDE SEQUENCE [LARGE SCALE GENOMIC DNA]</scope>
    <source>
        <strain evidence="2 3">CBS 268.59</strain>
    </source>
</reference>
<dbReference type="Pfam" id="PF14027">
    <property type="entry name" value="Questin_oxidase"/>
    <property type="match status" value="1"/>
</dbReference>
<protein>
    <submittedName>
        <fullName evidence="2">Questin oxidase</fullName>
    </submittedName>
</protein>
<organism evidence="2 3">
    <name type="scientific">Lachnellula suecica</name>
    <dbReference type="NCBI Taxonomy" id="602035"/>
    <lineage>
        <taxon>Eukaryota</taxon>
        <taxon>Fungi</taxon>
        <taxon>Dikarya</taxon>
        <taxon>Ascomycota</taxon>
        <taxon>Pezizomycotina</taxon>
        <taxon>Leotiomycetes</taxon>
        <taxon>Helotiales</taxon>
        <taxon>Lachnaceae</taxon>
        <taxon>Lachnellula</taxon>
    </lineage>
</organism>
<proteinExistence type="predicted"/>
<dbReference type="InterPro" id="IPR025337">
    <property type="entry name" value="Questin_oxidase-like"/>
</dbReference>
<comment type="caution">
    <text evidence="2">The sequence shown here is derived from an EMBL/GenBank/DDBJ whole genome shotgun (WGS) entry which is preliminary data.</text>
</comment>
<keyword evidence="1" id="KW-0560">Oxidoreductase</keyword>
<dbReference type="PANTHER" id="PTHR35870">
    <property type="entry name" value="PROTEIN, PUTATIVE (AFU_ORTHOLOGUE AFUA_5G03330)-RELATED"/>
    <property type="match status" value="1"/>
</dbReference>
<dbReference type="AlphaFoldDB" id="A0A8T9CKY2"/>
<dbReference type="PANTHER" id="PTHR35870:SF1">
    <property type="entry name" value="PROTEIN, PUTATIVE (AFU_ORTHOLOGUE AFUA_5G03330)-RELATED"/>
    <property type="match status" value="1"/>
</dbReference>
<evidence type="ECO:0000313" key="2">
    <source>
        <dbReference type="EMBL" id="TVY85157.1"/>
    </source>
</evidence>
<name>A0A8T9CKY2_9HELO</name>
<dbReference type="OrthoDB" id="10004862at2759"/>
<dbReference type="Proteomes" id="UP000469558">
    <property type="component" value="Unassembled WGS sequence"/>
</dbReference>
<evidence type="ECO:0000256" key="1">
    <source>
        <dbReference type="ARBA" id="ARBA00023002"/>
    </source>
</evidence>
<dbReference type="EMBL" id="QGMK01000026">
    <property type="protein sequence ID" value="TVY85157.1"/>
    <property type="molecule type" value="Genomic_DNA"/>
</dbReference>
<keyword evidence="3" id="KW-1185">Reference proteome</keyword>
<accession>A0A8T9CKY2</accession>
<gene>
    <name evidence="2" type="primary">gedK_1</name>
    <name evidence="2" type="ORF">LSUE1_G000667</name>
</gene>